<sequence>MAFSILIFIYRKAGVTPEDFRTHCQTKLVPLHKEIAGEHYALSHTAHYIQRTEGPKVDGNTKRNPTTPATVFMGTQADADWEAIAILEFRDQAHFQAYLGLMMVPENAARIAETEGVVIDNSKTTIVAVGATEVNKKD</sequence>
<dbReference type="AlphaFoldDB" id="A0AAE0M0H7"/>
<evidence type="ECO:0000256" key="1">
    <source>
        <dbReference type="ARBA" id="ARBA00005986"/>
    </source>
</evidence>
<evidence type="ECO:0000313" key="4">
    <source>
        <dbReference type="Proteomes" id="UP001283341"/>
    </source>
</evidence>
<keyword evidence="4" id="KW-1185">Reference proteome</keyword>
<dbReference type="Pfam" id="PF07110">
    <property type="entry name" value="EthD"/>
    <property type="match status" value="1"/>
</dbReference>
<proteinExistence type="inferred from homology"/>
<comment type="caution">
    <text evidence="3">The sequence shown here is derived from an EMBL/GenBank/DDBJ whole genome shotgun (WGS) entry which is preliminary data.</text>
</comment>
<dbReference type="GO" id="GO:0016491">
    <property type="term" value="F:oxidoreductase activity"/>
    <property type="evidence" value="ECO:0007669"/>
    <property type="project" value="InterPro"/>
</dbReference>
<evidence type="ECO:0000259" key="2">
    <source>
        <dbReference type="Pfam" id="PF07110"/>
    </source>
</evidence>
<protein>
    <recommendedName>
        <fullName evidence="2">EthD domain-containing protein</fullName>
    </recommendedName>
</protein>
<dbReference type="SUPFAM" id="SSF54909">
    <property type="entry name" value="Dimeric alpha+beta barrel"/>
    <property type="match status" value="1"/>
</dbReference>
<reference evidence="3" key="2">
    <citation type="submission" date="2023-06" db="EMBL/GenBank/DDBJ databases">
        <authorList>
            <consortium name="Lawrence Berkeley National Laboratory"/>
            <person name="Haridas S."/>
            <person name="Hensen N."/>
            <person name="Bonometti L."/>
            <person name="Westerberg I."/>
            <person name="Brannstrom I.O."/>
            <person name="Guillou S."/>
            <person name="Cros-Aarteil S."/>
            <person name="Calhoun S."/>
            <person name="Kuo A."/>
            <person name="Mondo S."/>
            <person name="Pangilinan J."/>
            <person name="Riley R."/>
            <person name="Labutti K."/>
            <person name="Andreopoulos B."/>
            <person name="Lipzen A."/>
            <person name="Chen C."/>
            <person name="Yanf M."/>
            <person name="Daum C."/>
            <person name="Ng V."/>
            <person name="Clum A."/>
            <person name="Steindorff A."/>
            <person name="Ohm R."/>
            <person name="Martin F."/>
            <person name="Silar P."/>
            <person name="Natvig D."/>
            <person name="Lalanne C."/>
            <person name="Gautier V."/>
            <person name="Ament-Velasquez S.L."/>
            <person name="Kruys A."/>
            <person name="Hutchinson M.I."/>
            <person name="Powell A.J."/>
            <person name="Barry K."/>
            <person name="Miller A.N."/>
            <person name="Grigoriev I.V."/>
            <person name="Debuchy R."/>
            <person name="Gladieux P."/>
            <person name="Thoren M.H."/>
            <person name="Johannesson H."/>
        </authorList>
    </citation>
    <scope>NUCLEOTIDE SEQUENCE</scope>
    <source>
        <strain evidence="3">CBS 118394</strain>
    </source>
</reference>
<dbReference type="Gene3D" id="3.30.70.100">
    <property type="match status" value="1"/>
</dbReference>
<dbReference type="InterPro" id="IPR009799">
    <property type="entry name" value="EthD_dom"/>
</dbReference>
<dbReference type="Proteomes" id="UP001283341">
    <property type="component" value="Unassembled WGS sequence"/>
</dbReference>
<accession>A0AAE0M0H7</accession>
<reference evidence="3" key="1">
    <citation type="journal article" date="2023" name="Mol. Phylogenet. Evol.">
        <title>Genome-scale phylogeny and comparative genomics of the fungal order Sordariales.</title>
        <authorList>
            <person name="Hensen N."/>
            <person name="Bonometti L."/>
            <person name="Westerberg I."/>
            <person name="Brannstrom I.O."/>
            <person name="Guillou S."/>
            <person name="Cros-Aarteil S."/>
            <person name="Calhoun S."/>
            <person name="Haridas S."/>
            <person name="Kuo A."/>
            <person name="Mondo S."/>
            <person name="Pangilinan J."/>
            <person name="Riley R."/>
            <person name="LaButti K."/>
            <person name="Andreopoulos B."/>
            <person name="Lipzen A."/>
            <person name="Chen C."/>
            <person name="Yan M."/>
            <person name="Daum C."/>
            <person name="Ng V."/>
            <person name="Clum A."/>
            <person name="Steindorff A."/>
            <person name="Ohm R.A."/>
            <person name="Martin F."/>
            <person name="Silar P."/>
            <person name="Natvig D.O."/>
            <person name="Lalanne C."/>
            <person name="Gautier V."/>
            <person name="Ament-Velasquez S.L."/>
            <person name="Kruys A."/>
            <person name="Hutchinson M.I."/>
            <person name="Powell A.J."/>
            <person name="Barry K."/>
            <person name="Miller A.N."/>
            <person name="Grigoriev I.V."/>
            <person name="Debuchy R."/>
            <person name="Gladieux P."/>
            <person name="Hiltunen Thoren M."/>
            <person name="Johannesson H."/>
        </authorList>
    </citation>
    <scope>NUCLEOTIDE SEQUENCE</scope>
    <source>
        <strain evidence="3">CBS 118394</strain>
    </source>
</reference>
<dbReference type="EMBL" id="JAUEDM010000006">
    <property type="protein sequence ID" value="KAK3314582.1"/>
    <property type="molecule type" value="Genomic_DNA"/>
</dbReference>
<gene>
    <name evidence="3" type="ORF">B0H66DRAFT_563190</name>
</gene>
<organism evidence="3 4">
    <name type="scientific">Apodospora peruviana</name>
    <dbReference type="NCBI Taxonomy" id="516989"/>
    <lineage>
        <taxon>Eukaryota</taxon>
        <taxon>Fungi</taxon>
        <taxon>Dikarya</taxon>
        <taxon>Ascomycota</taxon>
        <taxon>Pezizomycotina</taxon>
        <taxon>Sordariomycetes</taxon>
        <taxon>Sordariomycetidae</taxon>
        <taxon>Sordariales</taxon>
        <taxon>Lasiosphaeriaceae</taxon>
        <taxon>Apodospora</taxon>
    </lineage>
</organism>
<feature type="domain" description="EthD" evidence="2">
    <location>
        <begin position="12"/>
        <end position="120"/>
    </location>
</feature>
<name>A0AAE0M0H7_9PEZI</name>
<evidence type="ECO:0000313" key="3">
    <source>
        <dbReference type="EMBL" id="KAK3314582.1"/>
    </source>
</evidence>
<dbReference type="InterPro" id="IPR011008">
    <property type="entry name" value="Dimeric_a/b-barrel"/>
</dbReference>
<comment type="similarity">
    <text evidence="1">Belongs to the tpcK family.</text>
</comment>